<keyword evidence="2" id="KW-0758">Storage protein</keyword>
<dbReference type="Proteomes" id="UP000494040">
    <property type="component" value="Unassembled WGS sequence"/>
</dbReference>
<dbReference type="OrthoDB" id="6630485at2759"/>
<dbReference type="SMART" id="SM01169">
    <property type="entry name" value="DUF1943"/>
    <property type="match status" value="1"/>
</dbReference>
<evidence type="ECO:0000259" key="9">
    <source>
        <dbReference type="PROSITE" id="PS51233"/>
    </source>
</evidence>
<feature type="compositionally biased region" description="Low complexity" evidence="6">
    <location>
        <begin position="348"/>
        <end position="360"/>
    </location>
</feature>
<dbReference type="EnsemblMetazoa" id="XM_014406108.2">
    <property type="protein sequence ID" value="XP_014261594.1"/>
    <property type="gene ID" value="LOC106673815"/>
</dbReference>
<dbReference type="PROSITE" id="PS51211">
    <property type="entry name" value="VITELLOGENIN"/>
    <property type="match status" value="1"/>
</dbReference>
<dbReference type="SMART" id="SM00216">
    <property type="entry name" value="VWD"/>
    <property type="match status" value="1"/>
</dbReference>
<dbReference type="SUPFAM" id="SSF56968">
    <property type="entry name" value="Lipovitellin-phosvitin complex, beta-sheet shell regions"/>
    <property type="match status" value="2"/>
</dbReference>
<keyword evidence="11" id="KW-1185">Reference proteome</keyword>
<dbReference type="Pfam" id="PF09172">
    <property type="entry name" value="Vit_open_b-sht"/>
    <property type="match status" value="1"/>
</dbReference>
<dbReference type="Gene3D" id="2.30.230.10">
    <property type="entry name" value="Lipovitellin, beta-sheet shell regions, chain A"/>
    <property type="match status" value="1"/>
</dbReference>
<feature type="domain" description="Vitellogenin" evidence="8">
    <location>
        <begin position="20"/>
        <end position="873"/>
    </location>
</feature>
<dbReference type="InterPro" id="IPR015819">
    <property type="entry name" value="Lipid_transp_b-sht_shell"/>
</dbReference>
<dbReference type="PANTHER" id="PTHR23345:SF15">
    <property type="entry name" value="VITELLOGENIN 1-RELATED"/>
    <property type="match status" value="1"/>
</dbReference>
<feature type="compositionally biased region" description="Low complexity" evidence="6">
    <location>
        <begin position="399"/>
        <end position="410"/>
    </location>
</feature>
<feature type="domain" description="VWFD" evidence="9">
    <location>
        <begin position="1548"/>
        <end position="1736"/>
    </location>
</feature>
<evidence type="ECO:0000313" key="10">
    <source>
        <dbReference type="EnsemblMetazoa" id="XP_014261594.1"/>
    </source>
</evidence>
<evidence type="ECO:0000256" key="6">
    <source>
        <dbReference type="SAM" id="MobiDB-lite"/>
    </source>
</evidence>
<feature type="compositionally biased region" description="Low complexity" evidence="6">
    <location>
        <begin position="426"/>
        <end position="445"/>
    </location>
</feature>
<evidence type="ECO:0000259" key="8">
    <source>
        <dbReference type="PROSITE" id="PS51211"/>
    </source>
</evidence>
<dbReference type="Pfam" id="PF00094">
    <property type="entry name" value="VWD"/>
    <property type="match status" value="1"/>
</dbReference>
<evidence type="ECO:0000256" key="4">
    <source>
        <dbReference type="ARBA" id="ARBA00023180"/>
    </source>
</evidence>
<reference evidence="10" key="1">
    <citation type="submission" date="2022-01" db="UniProtKB">
        <authorList>
            <consortium name="EnsemblMetazoa"/>
        </authorList>
    </citation>
    <scope>IDENTIFICATION</scope>
</reference>
<sequence length="1872" mass="210850">MWTKILLLALVGLASAEIAWKVGNQYKYEIRGRTVTGLHQVADQYAGMLMKGKLTVQPKSENVITLQIGQAQYADVHANLTGGWSSYIPDNKLNYRQLPFSNKPFELHLKNGVVDKMVVASSVATWELNMLKAIASQLQVDTQGEHLMKSKINQVPNKGDHMGVYKTMEDTVTGLCETIYDVSPLPEYVLQSRPYLAPLTHYRGDGQFIDIVKTMNYSNCDQRVAYHFGISGLTDWEPASNQMGTFMSRSSQTRVIVSGSLSHYTIQSSVTTNKIVLAPHLYNSQKGIVASRMNLTLEAVSQSGNVPSVPNPRTVKNLVYEYNAATEQEDKQNHNAYKVYNSREETSRPSSSSSSSSSSESSEHVQSPLKKATNPQQPKRNRSRRSVGQKERSGKTQHSSSSSSSSSSESQEVLGQMKKDQNKYYSSSSSSSSSESHSSISSSEEYWQPEPELQKAPTSPFLPYFIGYQGNSIQAARQVDVVQQVQKLAQQIGSEVHKPNGLTGENTLTKFVILTRVLQTMTVDQLKRATEQLYYPYSKASPRSTSDAERYQAWVAFRDAMSQAGTGPALLCLKEWINTGKVQYEEAAELVAVLPQTARYPTNEYMNAFFDLATSEKVTKQRFLNTSAIFAFTSLVRKAQVDKDTTYNRYPVYTYGKFALNNTKDVVNKYIPYLEKQLTKAISQGDSIKIQVYIRALGNTAHPKILSVFEPYLEGQQHVSDYQRLTMVASLDKMTKVYPTRVRSVLYQIYQNTGDTSEVRVAAVMQLMKTNPPAQLLQRMAQFTNSDHSKQVIAAVQSAIKSAASLTTPEHYELAENAKSAVNMLNYRDFGLQYSTHYIRSYLVAQEPQHGHLSYKGDFTAIEGEDSLVPSSVFYNLRENLGGFKRGQYQMSYMTSSADELMELLSNQFTCEHCRNSKSSHSKPDNTWSFEKIAKMLNVVVNKPEQVEGNLFLSTFGGKRFFAFDNHTVEQLPNIAKYVAQSLHQGQHFNFTKMYSKSGFKIGFPTAMGLPFLYSYDVPTFAYLGGEMRAQSHPDIASYPKNEIPVPKTVNVTTDMEFTYVVKTQGKMGFVTPFDNQRYIAGLQRNIHLHLPIRARVDVDVENNKVWAKLESFEQNHKHKLFEYSTVAYTAKHDILTFTPVVDGPHAEHIHVRPVQRRESTVGHESTGFAFDVKAETEQKFYDFATVYNALKRHDPLSALVYGHFEQSISNNNFTVVYNPQRSTAQYANFTFVYGKTGHSAEKGVHSSHNKHRAANVRNSAAQSDSKPDSLERQEQFLQNAAAGIQDYTAHMVDMSVQFEGQSKAKYVATASYASSPVSDKSRFLFFVSKTPAKQTYTTKPYEAALELTATSPNVPLVNFKKALETQPTSQINGEFSFGEKASSGAKVTFQGKLSQTNERRDFVREHPVSKLCESEMREGNYIQPACRNATASANFFDQYKFTFHYEQVPQVFKNFTYKAYDLARYFAYPYVHEDTVSAKNQQGEVDVVVRFEKDLKAVNISVEAPTLTAQFRHLPVNRWVRPAVVFHPHYNTADRLGQTYFRAQQFPTCVVDKNLATTFDNKSFPVKLGDCWHVLAHSLGVFTHDPEDKYFGALVREHESDKKELVLVFGENVVEVKPTSSSDKVGVVKVNGQTAEFTQTKVAKFEDNFGYTFFQVYALPTGAVRMYSPLAGVEVVYDGARVKLQVSNTFRGQLRGLCGTFNGEDVDDFTCPNNLILKDPYLFAGSYAYADETCKGPAKEMHDKAQNAKGYKKYVVLGNVLNSRKSQHQKLPTSNIAEPSMKVERKPYRSVVKVVEYNGQTCFSARKMPECLPGYKTEGYEVRNEKFHCLTDNATAQRWRESVSKGNSLRFGDRKPNHQQNVQVPKKCVKN</sequence>
<feature type="region of interest" description="Disordered" evidence="6">
    <location>
        <begin position="1241"/>
        <end position="1272"/>
    </location>
</feature>
<keyword evidence="4" id="KW-0325">Glycoprotein</keyword>
<evidence type="ECO:0000256" key="3">
    <source>
        <dbReference type="ARBA" id="ARBA00023157"/>
    </source>
</evidence>
<evidence type="ECO:0000313" key="11">
    <source>
        <dbReference type="Proteomes" id="UP000494040"/>
    </source>
</evidence>
<dbReference type="GO" id="GO:0045735">
    <property type="term" value="F:nutrient reservoir activity"/>
    <property type="evidence" value="ECO:0007669"/>
    <property type="project" value="UniProtKB-KW"/>
</dbReference>
<dbReference type="FunFam" id="1.25.10.20:FF:000003">
    <property type="entry name" value="Vitellogenin C"/>
    <property type="match status" value="1"/>
</dbReference>
<comment type="caution">
    <text evidence="5">Lacks conserved residue(s) required for the propagation of feature annotation.</text>
</comment>
<dbReference type="InterPro" id="IPR011030">
    <property type="entry name" value="Lipovitellin_superhlx_dom"/>
</dbReference>
<dbReference type="InterPro" id="IPR015816">
    <property type="entry name" value="Vitellinogen_b-sht_N"/>
</dbReference>
<keyword evidence="1 7" id="KW-0732">Signal</keyword>
<evidence type="ECO:0008006" key="12">
    <source>
        <dbReference type="Google" id="ProtNLM"/>
    </source>
</evidence>
<organism evidence="10 11">
    <name type="scientific">Cimex lectularius</name>
    <name type="common">Bed bug</name>
    <name type="synonym">Acanthia lectularia</name>
    <dbReference type="NCBI Taxonomy" id="79782"/>
    <lineage>
        <taxon>Eukaryota</taxon>
        <taxon>Metazoa</taxon>
        <taxon>Ecdysozoa</taxon>
        <taxon>Arthropoda</taxon>
        <taxon>Hexapoda</taxon>
        <taxon>Insecta</taxon>
        <taxon>Pterygota</taxon>
        <taxon>Neoptera</taxon>
        <taxon>Paraneoptera</taxon>
        <taxon>Hemiptera</taxon>
        <taxon>Heteroptera</taxon>
        <taxon>Panheteroptera</taxon>
        <taxon>Cimicomorpha</taxon>
        <taxon>Cimicidae</taxon>
        <taxon>Cimex</taxon>
    </lineage>
</organism>
<feature type="chain" id="PRO_5035149972" description="Vitellogenin" evidence="7">
    <location>
        <begin position="17"/>
        <end position="1872"/>
    </location>
</feature>
<dbReference type="PROSITE" id="PS51233">
    <property type="entry name" value="VWFD"/>
    <property type="match status" value="1"/>
</dbReference>
<protein>
    <recommendedName>
        <fullName evidence="12">Vitellogenin</fullName>
    </recommendedName>
</protein>
<evidence type="ECO:0000256" key="5">
    <source>
        <dbReference type="PROSITE-ProRule" id="PRU00557"/>
    </source>
</evidence>
<dbReference type="GeneID" id="106673815"/>
<evidence type="ECO:0000256" key="7">
    <source>
        <dbReference type="SAM" id="SignalP"/>
    </source>
</evidence>
<dbReference type="SMART" id="SM00638">
    <property type="entry name" value="LPD_N"/>
    <property type="match status" value="1"/>
</dbReference>
<proteinExistence type="predicted"/>
<dbReference type="Gene3D" id="1.25.10.20">
    <property type="entry name" value="Vitellinogen, superhelical"/>
    <property type="match status" value="1"/>
</dbReference>
<dbReference type="RefSeq" id="XP_014261594.1">
    <property type="nucleotide sequence ID" value="XM_014406108.2"/>
</dbReference>
<dbReference type="InterPro" id="IPR001846">
    <property type="entry name" value="VWF_type-D"/>
</dbReference>
<name>A0A8I6SBZ3_CIMLE</name>
<dbReference type="SUPFAM" id="SSF48431">
    <property type="entry name" value="Lipovitellin-phosvitin complex, superhelical domain"/>
    <property type="match status" value="1"/>
</dbReference>
<dbReference type="PANTHER" id="PTHR23345">
    <property type="entry name" value="VITELLOGENIN-RELATED"/>
    <property type="match status" value="1"/>
</dbReference>
<feature type="compositionally biased region" description="Basic residues" evidence="6">
    <location>
        <begin position="1246"/>
        <end position="1255"/>
    </location>
</feature>
<feature type="region of interest" description="Disordered" evidence="6">
    <location>
        <begin position="1846"/>
        <end position="1872"/>
    </location>
</feature>
<accession>A0A8I6SBZ3</accession>
<evidence type="ECO:0000256" key="1">
    <source>
        <dbReference type="ARBA" id="ARBA00022729"/>
    </source>
</evidence>
<evidence type="ECO:0000256" key="2">
    <source>
        <dbReference type="ARBA" id="ARBA00022761"/>
    </source>
</evidence>
<feature type="signal peptide" evidence="7">
    <location>
        <begin position="1"/>
        <end position="16"/>
    </location>
</feature>
<dbReference type="Gene3D" id="2.20.80.10">
    <property type="entry name" value="Lipovitellin-phosvitin complex, chain A, domain 4"/>
    <property type="match status" value="1"/>
</dbReference>
<dbReference type="GO" id="GO:0005319">
    <property type="term" value="F:lipid transporter activity"/>
    <property type="evidence" value="ECO:0007669"/>
    <property type="project" value="InterPro"/>
</dbReference>
<dbReference type="OMA" id="ECWHAVM"/>
<keyword evidence="3" id="KW-1015">Disulfide bond</keyword>
<dbReference type="InterPro" id="IPR015255">
    <property type="entry name" value="Vitellinogen_open_b-sht"/>
</dbReference>
<feature type="region of interest" description="Disordered" evidence="6">
    <location>
        <begin position="341"/>
        <end position="453"/>
    </location>
</feature>
<dbReference type="Pfam" id="PF01347">
    <property type="entry name" value="Vitellogenin_N"/>
    <property type="match status" value="1"/>
</dbReference>
<dbReference type="InterPro" id="IPR050733">
    <property type="entry name" value="Vitellogenin/Apolipophorin"/>
</dbReference>
<dbReference type="InterPro" id="IPR001747">
    <property type="entry name" value="Vitellogenin_N"/>
</dbReference>
<dbReference type="KEGG" id="clec:106673815"/>